<accession>J9FX58</accession>
<name>J9FX58_9ZZZZ</name>
<dbReference type="EMBL" id="AMCI01006533">
    <property type="protein sequence ID" value="EJW94167.1"/>
    <property type="molecule type" value="Genomic_DNA"/>
</dbReference>
<protein>
    <submittedName>
        <fullName evidence="1">Uncharacterized protein</fullName>
    </submittedName>
</protein>
<sequence length="59" mass="7033">MVFFCFRHPRRCPSACKHKPTSEPKSIGEYLQFNQSLHFIDTVIEFFKRLLLLRSYGIV</sequence>
<proteinExistence type="predicted"/>
<organism evidence="1">
    <name type="scientific">gut metagenome</name>
    <dbReference type="NCBI Taxonomy" id="749906"/>
    <lineage>
        <taxon>unclassified sequences</taxon>
        <taxon>metagenomes</taxon>
        <taxon>organismal metagenomes</taxon>
    </lineage>
</organism>
<comment type="caution">
    <text evidence="1">The sequence shown here is derived from an EMBL/GenBank/DDBJ whole genome shotgun (WGS) entry which is preliminary data.</text>
</comment>
<gene>
    <name evidence="1" type="ORF">EVA_17726</name>
</gene>
<dbReference type="AlphaFoldDB" id="J9FX58"/>
<evidence type="ECO:0000313" key="1">
    <source>
        <dbReference type="EMBL" id="EJW94167.1"/>
    </source>
</evidence>
<reference evidence="1" key="1">
    <citation type="journal article" date="2012" name="PLoS ONE">
        <title>Gene sets for utilization of primary and secondary nutrition supplies in the distal gut of endangered iberian lynx.</title>
        <authorList>
            <person name="Alcaide M."/>
            <person name="Messina E."/>
            <person name="Richter M."/>
            <person name="Bargiela R."/>
            <person name="Peplies J."/>
            <person name="Huws S.A."/>
            <person name="Newbold C.J."/>
            <person name="Golyshin P.N."/>
            <person name="Simon M.A."/>
            <person name="Lopez G."/>
            <person name="Yakimov M.M."/>
            <person name="Ferrer M."/>
        </authorList>
    </citation>
    <scope>NUCLEOTIDE SEQUENCE</scope>
</reference>